<organism evidence="3">
    <name type="scientific">Rhodosorus marinus</name>
    <dbReference type="NCBI Taxonomy" id="101924"/>
    <lineage>
        <taxon>Eukaryota</taxon>
        <taxon>Rhodophyta</taxon>
        <taxon>Stylonematophyceae</taxon>
        <taxon>Stylonematales</taxon>
        <taxon>Stylonemataceae</taxon>
        <taxon>Rhodosorus</taxon>
    </lineage>
</organism>
<dbReference type="GO" id="GO:0031965">
    <property type="term" value="C:nuclear membrane"/>
    <property type="evidence" value="ECO:0007669"/>
    <property type="project" value="InterPro"/>
</dbReference>
<dbReference type="Pfam" id="PF10104">
    <property type="entry name" value="Brr6_like_C_C"/>
    <property type="match status" value="1"/>
</dbReference>
<keyword evidence="1" id="KW-1133">Transmembrane helix</keyword>
<sequence length="137" mass="15412">MTALMVTFAALVALDTRDRIRQEILERRVVKDQCEISYAKEGCGDPETLVPAMEEFCESMQSCRLMDENAIHSRSSIMVAVLLNAFPVVLSYRSVLLGIFLVLAFFLTRKLSGGSRDVVAHRPTPYPQYGYSKPLIH</sequence>
<feature type="transmembrane region" description="Helical" evidence="1">
    <location>
        <begin position="77"/>
        <end position="107"/>
    </location>
</feature>
<gene>
    <name evidence="3" type="ORF">RMAR00112_LOCUS2071</name>
</gene>
<dbReference type="InterPro" id="IPR018767">
    <property type="entry name" value="Brl1/Brr6_dom"/>
</dbReference>
<evidence type="ECO:0000256" key="1">
    <source>
        <dbReference type="SAM" id="Phobius"/>
    </source>
</evidence>
<keyword evidence="1" id="KW-0472">Membrane</keyword>
<evidence type="ECO:0000313" key="3">
    <source>
        <dbReference type="EMBL" id="CAE0034127.1"/>
    </source>
</evidence>
<dbReference type="SMART" id="SM01042">
    <property type="entry name" value="Brr6_like_C_C"/>
    <property type="match status" value="1"/>
</dbReference>
<proteinExistence type="predicted"/>
<keyword evidence="1" id="KW-0812">Transmembrane</keyword>
<dbReference type="AlphaFoldDB" id="A0A7S2ZAN1"/>
<evidence type="ECO:0000259" key="2">
    <source>
        <dbReference type="SMART" id="SM01042"/>
    </source>
</evidence>
<feature type="domain" description="Brl1/Brr6" evidence="2">
    <location>
        <begin position="1"/>
        <end position="109"/>
    </location>
</feature>
<accession>A0A7S2ZAN1</accession>
<protein>
    <recommendedName>
        <fullName evidence="2">Brl1/Brr6 domain-containing protein</fullName>
    </recommendedName>
</protein>
<reference evidence="3" key="1">
    <citation type="submission" date="2021-01" db="EMBL/GenBank/DDBJ databases">
        <authorList>
            <person name="Corre E."/>
            <person name="Pelletier E."/>
            <person name="Niang G."/>
            <person name="Scheremetjew M."/>
            <person name="Finn R."/>
            <person name="Kale V."/>
            <person name="Holt S."/>
            <person name="Cochrane G."/>
            <person name="Meng A."/>
            <person name="Brown T."/>
            <person name="Cohen L."/>
        </authorList>
    </citation>
    <scope>NUCLEOTIDE SEQUENCE</scope>
    <source>
        <strain evidence="3">CCMP 769</strain>
    </source>
</reference>
<dbReference type="GO" id="GO:0055088">
    <property type="term" value="P:lipid homeostasis"/>
    <property type="evidence" value="ECO:0007669"/>
    <property type="project" value="InterPro"/>
</dbReference>
<dbReference type="EMBL" id="HBHW01002640">
    <property type="protein sequence ID" value="CAE0034127.1"/>
    <property type="molecule type" value="Transcribed_RNA"/>
</dbReference>
<name>A0A7S2ZAN1_9RHOD</name>